<dbReference type="Proteomes" id="UP000887575">
    <property type="component" value="Unassembled WGS sequence"/>
</dbReference>
<keyword evidence="2" id="KW-0238">DNA-binding</keyword>
<dbReference type="AlphaFoldDB" id="A0AAF3FER5"/>
<keyword evidence="3" id="KW-1185">Reference proteome</keyword>
<organism evidence="3 4">
    <name type="scientific">Mesorhabditis belari</name>
    <dbReference type="NCBI Taxonomy" id="2138241"/>
    <lineage>
        <taxon>Eukaryota</taxon>
        <taxon>Metazoa</taxon>
        <taxon>Ecdysozoa</taxon>
        <taxon>Nematoda</taxon>
        <taxon>Chromadorea</taxon>
        <taxon>Rhabditida</taxon>
        <taxon>Rhabditina</taxon>
        <taxon>Rhabditomorpha</taxon>
        <taxon>Rhabditoidea</taxon>
        <taxon>Rhabditidae</taxon>
        <taxon>Mesorhabditinae</taxon>
        <taxon>Mesorhabditis</taxon>
    </lineage>
</organism>
<dbReference type="GO" id="GO:0000977">
    <property type="term" value="F:RNA polymerase II transcription regulatory region sequence-specific DNA binding"/>
    <property type="evidence" value="ECO:0007669"/>
    <property type="project" value="InterPro"/>
</dbReference>
<dbReference type="WBParaSite" id="MBELARI_LOCUS5114">
    <property type="protein sequence ID" value="MBELARI_LOCUS5114"/>
    <property type="gene ID" value="MBELARI_LOCUS5114"/>
</dbReference>
<reference evidence="4" key="1">
    <citation type="submission" date="2024-02" db="UniProtKB">
        <authorList>
            <consortium name="WormBaseParasite"/>
        </authorList>
    </citation>
    <scope>IDENTIFICATION</scope>
</reference>
<evidence type="ECO:0000313" key="4">
    <source>
        <dbReference type="WBParaSite" id="MBELARI_LOCUS5114"/>
    </source>
</evidence>
<evidence type="ECO:0000313" key="3">
    <source>
        <dbReference type="Proteomes" id="UP000887575"/>
    </source>
</evidence>
<evidence type="ECO:0000256" key="1">
    <source>
        <dbReference type="ARBA" id="ARBA00009251"/>
    </source>
</evidence>
<protein>
    <recommendedName>
        <fullName evidence="5">Pur-alpha</fullName>
    </recommendedName>
</protein>
<comment type="similarity">
    <text evidence="1">Belongs to the PUR DNA-binding protein family.</text>
</comment>
<accession>A0AAF3FER5</accession>
<dbReference type="Gene3D" id="3.10.450.700">
    <property type="match status" value="1"/>
</dbReference>
<proteinExistence type="inferred from homology"/>
<name>A0AAF3FER5_9BILA</name>
<dbReference type="GO" id="GO:0032422">
    <property type="term" value="F:purine-rich negative regulatory element binding"/>
    <property type="evidence" value="ECO:0007669"/>
    <property type="project" value="InterPro"/>
</dbReference>
<evidence type="ECO:0000256" key="2">
    <source>
        <dbReference type="ARBA" id="ARBA00023125"/>
    </source>
</evidence>
<dbReference type="SMART" id="SM00712">
    <property type="entry name" value="PUR"/>
    <property type="match status" value="1"/>
</dbReference>
<evidence type="ECO:0008006" key="5">
    <source>
        <dbReference type="Google" id="ProtNLM"/>
    </source>
</evidence>
<dbReference type="Pfam" id="PF04845">
    <property type="entry name" value="PurA"/>
    <property type="match status" value="1"/>
</dbReference>
<sequence>MKQIDGENDKYFTFDRGTNERGSFLRIIEAKKTSGFRGGITVPASLLLQFRDAFNEFIEDFKQDLPEKVDQLKL</sequence>
<dbReference type="InterPro" id="IPR006628">
    <property type="entry name" value="PUR-bd_fam"/>
</dbReference>